<dbReference type="GO" id="GO:0003677">
    <property type="term" value="F:DNA binding"/>
    <property type="evidence" value="ECO:0007669"/>
    <property type="project" value="UniProtKB-KW"/>
</dbReference>
<dbReference type="PRINTS" id="PR00046">
    <property type="entry name" value="SIGMA70FCT"/>
</dbReference>
<dbReference type="GO" id="GO:0016987">
    <property type="term" value="F:sigma factor activity"/>
    <property type="evidence" value="ECO:0007669"/>
    <property type="project" value="UniProtKB-KW"/>
</dbReference>
<evidence type="ECO:0000259" key="5">
    <source>
        <dbReference type="Pfam" id="PF04539"/>
    </source>
</evidence>
<proteinExistence type="predicted"/>
<dbReference type="Gene3D" id="1.10.10.10">
    <property type="entry name" value="Winged helix-like DNA-binding domain superfamily/Winged helix DNA-binding domain"/>
    <property type="match status" value="2"/>
</dbReference>
<dbReference type="SUPFAM" id="SSF88946">
    <property type="entry name" value="Sigma2 domain of RNA polymerase sigma factors"/>
    <property type="match status" value="1"/>
</dbReference>
<evidence type="ECO:0000256" key="4">
    <source>
        <dbReference type="ARBA" id="ARBA00023163"/>
    </source>
</evidence>
<dbReference type="RefSeq" id="WP_134719721.1">
    <property type="nucleotide sequence ID" value="NZ_SDKM01000033.1"/>
</dbReference>
<dbReference type="InterPro" id="IPR013325">
    <property type="entry name" value="RNA_pol_sigma_r2"/>
</dbReference>
<evidence type="ECO:0000256" key="2">
    <source>
        <dbReference type="ARBA" id="ARBA00023082"/>
    </source>
</evidence>
<evidence type="ECO:0000256" key="1">
    <source>
        <dbReference type="ARBA" id="ARBA00023015"/>
    </source>
</evidence>
<keyword evidence="3" id="KW-0238">DNA-binding</keyword>
<dbReference type="InterPro" id="IPR007624">
    <property type="entry name" value="RNA_pol_sigma70_r3"/>
</dbReference>
<dbReference type="CDD" id="cd06171">
    <property type="entry name" value="Sigma70_r4"/>
    <property type="match status" value="1"/>
</dbReference>
<evidence type="ECO:0000259" key="7">
    <source>
        <dbReference type="Pfam" id="PF04545"/>
    </source>
</evidence>
<evidence type="ECO:0000256" key="3">
    <source>
        <dbReference type="ARBA" id="ARBA00023125"/>
    </source>
</evidence>
<feature type="domain" description="RNA polymerase sigma-70 region 4" evidence="7">
    <location>
        <begin position="181"/>
        <end position="229"/>
    </location>
</feature>
<dbReference type="NCBIfam" id="TIGR02980">
    <property type="entry name" value="SigBFG"/>
    <property type="match status" value="1"/>
</dbReference>
<dbReference type="InterPro" id="IPR014284">
    <property type="entry name" value="RNA_pol_sigma-70_dom"/>
</dbReference>
<sequence length="236" mass="25849">MDARGAELADLEDRVIRLNMNVASDVARRYRGRGVAADDLDQVAQLGLVKAVKGFDASRSTDFLSFAVPTVRGELRRYFRDNGWTVRPPRSIQELQARITAIEGELSQELGRSPRPSEIAERLDVPLDRVVDALAANGCFSPTSLDADLGDSDDAGLVDRLGGADPGFKSAEARVVLKPLFEQLDDRERLILEMRFVRGCTQAEIGKAVGVTQMQVSRILAGLLSRMREQMPVPAA</sequence>
<dbReference type="InterPro" id="IPR007627">
    <property type="entry name" value="RNA_pol_sigma70_r2"/>
</dbReference>
<evidence type="ECO:0000313" key="8">
    <source>
        <dbReference type="EMBL" id="RYP83406.1"/>
    </source>
</evidence>
<evidence type="ECO:0000313" key="9">
    <source>
        <dbReference type="Proteomes" id="UP000295198"/>
    </source>
</evidence>
<dbReference type="Proteomes" id="UP000295198">
    <property type="component" value="Unassembled WGS sequence"/>
</dbReference>
<dbReference type="Pfam" id="PF04539">
    <property type="entry name" value="Sigma70_r3"/>
    <property type="match status" value="1"/>
</dbReference>
<accession>A0A4Q4Z8H0</accession>
<dbReference type="GO" id="GO:0006352">
    <property type="term" value="P:DNA-templated transcription initiation"/>
    <property type="evidence" value="ECO:0007669"/>
    <property type="project" value="InterPro"/>
</dbReference>
<dbReference type="OrthoDB" id="9804285at2"/>
<dbReference type="Pfam" id="PF04545">
    <property type="entry name" value="Sigma70_r4"/>
    <property type="match status" value="1"/>
</dbReference>
<dbReference type="InterPro" id="IPR013324">
    <property type="entry name" value="RNA_pol_sigma_r3/r4-like"/>
</dbReference>
<dbReference type="PANTHER" id="PTHR30385">
    <property type="entry name" value="SIGMA FACTOR F FLAGELLAR"/>
    <property type="match status" value="1"/>
</dbReference>
<organism evidence="8 9">
    <name type="scientific">Nocardioides guangzhouensis</name>
    <dbReference type="NCBI Taxonomy" id="2497878"/>
    <lineage>
        <taxon>Bacteria</taxon>
        <taxon>Bacillati</taxon>
        <taxon>Actinomycetota</taxon>
        <taxon>Actinomycetes</taxon>
        <taxon>Propionibacteriales</taxon>
        <taxon>Nocardioidaceae</taxon>
        <taxon>Nocardioides</taxon>
    </lineage>
</organism>
<dbReference type="Gene3D" id="1.20.120.1810">
    <property type="match status" value="1"/>
</dbReference>
<gene>
    <name evidence="8" type="ORF">EKO23_19095</name>
</gene>
<keyword evidence="9" id="KW-1185">Reference proteome</keyword>
<feature type="domain" description="RNA polymerase sigma-70 region 2" evidence="6">
    <location>
        <begin position="23"/>
        <end position="85"/>
    </location>
</feature>
<dbReference type="AlphaFoldDB" id="A0A4Q4Z8H0"/>
<keyword evidence="2" id="KW-0731">Sigma factor</keyword>
<dbReference type="InterPro" id="IPR007630">
    <property type="entry name" value="RNA_pol_sigma70_r4"/>
</dbReference>
<dbReference type="EMBL" id="SDKM01000033">
    <property type="protein sequence ID" value="RYP83406.1"/>
    <property type="molecule type" value="Genomic_DNA"/>
</dbReference>
<dbReference type="NCBIfam" id="TIGR02937">
    <property type="entry name" value="sigma70-ECF"/>
    <property type="match status" value="1"/>
</dbReference>
<keyword evidence="4" id="KW-0804">Transcription</keyword>
<feature type="domain" description="RNA polymerase sigma-70 region 3" evidence="5">
    <location>
        <begin position="97"/>
        <end position="159"/>
    </location>
</feature>
<dbReference type="PANTHER" id="PTHR30385:SF4">
    <property type="entry name" value="RNA POLYMERASE SIGMA-E FACTOR"/>
    <property type="match status" value="1"/>
</dbReference>
<dbReference type="Pfam" id="PF04542">
    <property type="entry name" value="Sigma70_r2"/>
    <property type="match status" value="1"/>
</dbReference>
<dbReference type="SUPFAM" id="SSF88659">
    <property type="entry name" value="Sigma3 and sigma4 domains of RNA polymerase sigma factors"/>
    <property type="match status" value="2"/>
</dbReference>
<dbReference type="InterPro" id="IPR014322">
    <property type="entry name" value="RNA_pol_sigma-B/F/G"/>
</dbReference>
<dbReference type="InterPro" id="IPR036388">
    <property type="entry name" value="WH-like_DNA-bd_sf"/>
</dbReference>
<reference evidence="8 9" key="1">
    <citation type="submission" date="2019-01" db="EMBL/GenBank/DDBJ databases">
        <title>Nocardioides guangzhouensis sp. nov., an actinobacterium isolated from soil.</title>
        <authorList>
            <person name="Fu Y."/>
            <person name="Cai Y."/>
            <person name="Lin Z."/>
            <person name="Chen P."/>
        </authorList>
    </citation>
    <scope>NUCLEOTIDE SEQUENCE [LARGE SCALE GENOMIC DNA]</scope>
    <source>
        <strain evidence="8 9">130</strain>
    </source>
</reference>
<protein>
    <submittedName>
        <fullName evidence="8">SigB/SigF/SigG family RNA polymerase sigma factor</fullName>
    </submittedName>
</protein>
<name>A0A4Q4Z8H0_9ACTN</name>
<evidence type="ECO:0000259" key="6">
    <source>
        <dbReference type="Pfam" id="PF04542"/>
    </source>
</evidence>
<keyword evidence="1" id="KW-0805">Transcription regulation</keyword>
<dbReference type="InterPro" id="IPR000943">
    <property type="entry name" value="RNA_pol_sigma70"/>
</dbReference>
<comment type="caution">
    <text evidence="8">The sequence shown here is derived from an EMBL/GenBank/DDBJ whole genome shotgun (WGS) entry which is preliminary data.</text>
</comment>